<organism evidence="2 3">
    <name type="scientific">Blastopirellula marina DSM 3645</name>
    <dbReference type="NCBI Taxonomy" id="314230"/>
    <lineage>
        <taxon>Bacteria</taxon>
        <taxon>Pseudomonadati</taxon>
        <taxon>Planctomycetota</taxon>
        <taxon>Planctomycetia</taxon>
        <taxon>Pirellulales</taxon>
        <taxon>Pirellulaceae</taxon>
        <taxon>Blastopirellula</taxon>
    </lineage>
</organism>
<feature type="region of interest" description="Disordered" evidence="1">
    <location>
        <begin position="1"/>
        <end position="47"/>
    </location>
</feature>
<feature type="region of interest" description="Disordered" evidence="1">
    <location>
        <begin position="80"/>
        <end position="103"/>
    </location>
</feature>
<gene>
    <name evidence="2" type="ORF">DSM3645_20542</name>
</gene>
<protein>
    <submittedName>
        <fullName evidence="2">Uncharacterized protein</fullName>
    </submittedName>
</protein>
<comment type="caution">
    <text evidence="2">The sequence shown here is derived from an EMBL/GenBank/DDBJ whole genome shotgun (WGS) entry which is preliminary data.</text>
</comment>
<dbReference type="HOGENOM" id="CLU_451774_0_0_0"/>
<dbReference type="Gene3D" id="1.25.40.10">
    <property type="entry name" value="Tetratricopeptide repeat domain"/>
    <property type="match status" value="1"/>
</dbReference>
<dbReference type="SUPFAM" id="SSF56935">
    <property type="entry name" value="Porins"/>
    <property type="match status" value="1"/>
</dbReference>
<accession>A3ZQR0</accession>
<evidence type="ECO:0000313" key="2">
    <source>
        <dbReference type="EMBL" id="EAQ80998.1"/>
    </source>
</evidence>
<evidence type="ECO:0000256" key="1">
    <source>
        <dbReference type="SAM" id="MobiDB-lite"/>
    </source>
</evidence>
<dbReference type="SUPFAM" id="SSF48452">
    <property type="entry name" value="TPR-like"/>
    <property type="match status" value="1"/>
</dbReference>
<evidence type="ECO:0000313" key="3">
    <source>
        <dbReference type="Proteomes" id="UP000004358"/>
    </source>
</evidence>
<dbReference type="STRING" id="314230.DSM3645_20542"/>
<feature type="compositionally biased region" description="Polar residues" evidence="1">
    <location>
        <begin position="1"/>
        <end position="13"/>
    </location>
</feature>
<name>A3ZQR0_9BACT</name>
<dbReference type="Proteomes" id="UP000004358">
    <property type="component" value="Unassembled WGS sequence"/>
</dbReference>
<sequence>MICTDRSSAQTPFFSFLSRQPKAAEDAPVEPELPRQRYPLNDPPTSAFRMAQATGAPIEENLSPQNGGIPSPFPPRFVPQGPALIPLPPLDQESPATSAPNQELDRIESLAVAALQREDWKAAEKYLNQILAQNPTHRDALKVLANMLRSRERPADAVKLLQQYHAHFSDDAEITMIYGRALLENEETDAAIRSLLAAERIDPKLDDVRFFLGSAYLQAELPMKAWSAVQQGENSSAEASQYQLLTEATALAQLGQLRQADTIFFEVFSNPQSQAVAEMAENYRHEIKEALLETPRFFGAVKLMQRYDDNAGVIPTSNLFNAPPMTVPSFGGLLSADLNYYLLRTYQTNVVAGYAPLATHYYRDLASQFDLIGHSGYLSMTNIGLTPWRDRPYVAAIRTEFDRLDINTSPYLQRWGGSVALSIKENDIVTNSAVLQLSNFDFLGLGPGIEGSPSDADSFSCQAAFSRQWQTWRRNLKCRIGYAYNRNESQGSDFDYNGHIASCGLSYDFEDESYAAVDLQYFYRHYDHVQTISGITREDSEILLGASYVRPLWREFDLLLTYAYDLNDSDLVSNTYDRNVIEIGVQWNFGQNDPNEPSQRRWLR</sequence>
<dbReference type="InterPro" id="IPR011990">
    <property type="entry name" value="TPR-like_helical_dom_sf"/>
</dbReference>
<dbReference type="TCDB" id="1.B.55.2.1">
    <property type="family name" value="the poly acetyl glucosamine porin (pgaa) family"/>
</dbReference>
<dbReference type="AlphaFoldDB" id="A3ZQR0"/>
<proteinExistence type="predicted"/>
<dbReference type="EMBL" id="AANZ01000006">
    <property type="protein sequence ID" value="EAQ80998.1"/>
    <property type="molecule type" value="Genomic_DNA"/>
</dbReference>
<dbReference type="Pfam" id="PF14559">
    <property type="entry name" value="TPR_19"/>
    <property type="match status" value="1"/>
</dbReference>
<reference evidence="2 3" key="1">
    <citation type="submission" date="2006-02" db="EMBL/GenBank/DDBJ databases">
        <authorList>
            <person name="Amann R."/>
            <person name="Ferriera S."/>
            <person name="Johnson J."/>
            <person name="Kravitz S."/>
            <person name="Halpern A."/>
            <person name="Remington K."/>
            <person name="Beeson K."/>
            <person name="Tran B."/>
            <person name="Rogers Y.-H."/>
            <person name="Friedman R."/>
            <person name="Venter J.C."/>
        </authorList>
    </citation>
    <scope>NUCLEOTIDE SEQUENCE [LARGE SCALE GENOMIC DNA]</scope>
    <source>
        <strain evidence="2 3">DSM 3645</strain>
    </source>
</reference>